<sequence>MMLQWIVAGTEQEIEDGVRFLCRYAEDLGLPYQWSTVLQCVNNSIYDKGYMVGLDGSGQVRGVLSYVYCYGEDGSEDRTRIEVQLIYLEAGFRGGGTLLDAMAALVERELELQEPIGKIEMYCTPTDGHQRLFGKFATFCRTEKFPCGMLSLYVTTPERLSQYVIRYTSRRTQD</sequence>
<accession>A0A4R5KN26</accession>
<evidence type="ECO:0008006" key="3">
    <source>
        <dbReference type="Google" id="ProtNLM"/>
    </source>
</evidence>
<organism evidence="1 2">
    <name type="scientific">Paenibacillus piri</name>
    <dbReference type="NCBI Taxonomy" id="2547395"/>
    <lineage>
        <taxon>Bacteria</taxon>
        <taxon>Bacillati</taxon>
        <taxon>Bacillota</taxon>
        <taxon>Bacilli</taxon>
        <taxon>Bacillales</taxon>
        <taxon>Paenibacillaceae</taxon>
        <taxon>Paenibacillus</taxon>
    </lineage>
</organism>
<dbReference type="OrthoDB" id="2608789at2"/>
<reference evidence="1 2" key="1">
    <citation type="submission" date="2019-03" db="EMBL/GenBank/DDBJ databases">
        <title>This is whole genome sequence of Paenibacillus sp MS74 strain.</title>
        <authorList>
            <person name="Trinh H.N."/>
        </authorList>
    </citation>
    <scope>NUCLEOTIDE SEQUENCE [LARGE SCALE GENOMIC DNA]</scope>
    <source>
        <strain evidence="1 2">MS74</strain>
    </source>
</reference>
<keyword evidence="2" id="KW-1185">Reference proteome</keyword>
<proteinExistence type="predicted"/>
<evidence type="ECO:0000313" key="2">
    <source>
        <dbReference type="Proteomes" id="UP000295636"/>
    </source>
</evidence>
<dbReference type="Proteomes" id="UP000295636">
    <property type="component" value="Unassembled WGS sequence"/>
</dbReference>
<gene>
    <name evidence="1" type="ORF">E1757_14415</name>
</gene>
<comment type="caution">
    <text evidence="1">The sequence shown here is derived from an EMBL/GenBank/DDBJ whole genome shotgun (WGS) entry which is preliminary data.</text>
</comment>
<dbReference type="AlphaFoldDB" id="A0A4R5KN26"/>
<dbReference type="EMBL" id="SMRT01000006">
    <property type="protein sequence ID" value="TDF97043.1"/>
    <property type="molecule type" value="Genomic_DNA"/>
</dbReference>
<dbReference type="RefSeq" id="WP_133229207.1">
    <property type="nucleotide sequence ID" value="NZ_SMRT01000006.1"/>
</dbReference>
<name>A0A4R5KN26_9BACL</name>
<protein>
    <recommendedName>
        <fullName evidence="3">GNAT family N-acetyltransferase</fullName>
    </recommendedName>
</protein>
<evidence type="ECO:0000313" key="1">
    <source>
        <dbReference type="EMBL" id="TDF97043.1"/>
    </source>
</evidence>